<protein>
    <submittedName>
        <fullName evidence="2">Uncharacterized protein</fullName>
    </submittedName>
</protein>
<reference evidence="2" key="1">
    <citation type="submission" date="2018-02" db="EMBL/GenBank/DDBJ databases">
        <title>Rhizophora mucronata_Transcriptome.</title>
        <authorList>
            <person name="Meera S.P."/>
            <person name="Sreeshan A."/>
            <person name="Augustine A."/>
        </authorList>
    </citation>
    <scope>NUCLEOTIDE SEQUENCE</scope>
    <source>
        <tissue evidence="2">Leaf</tissue>
    </source>
</reference>
<dbReference type="EMBL" id="GGEC01057889">
    <property type="protein sequence ID" value="MBX38373.1"/>
    <property type="molecule type" value="Transcribed_RNA"/>
</dbReference>
<name>A0A2P2N7D4_RHIMU</name>
<sequence length="39" mass="4638">MVSLVLTCLLKVLLMLIWLFVLLSNLCLTILYRCYPQFF</sequence>
<evidence type="ECO:0000256" key="1">
    <source>
        <dbReference type="SAM" id="Phobius"/>
    </source>
</evidence>
<feature type="transmembrane region" description="Helical" evidence="1">
    <location>
        <begin position="12"/>
        <end position="32"/>
    </location>
</feature>
<dbReference type="AlphaFoldDB" id="A0A2P2N7D4"/>
<keyword evidence="1" id="KW-0472">Membrane</keyword>
<accession>A0A2P2N7D4</accession>
<organism evidence="2">
    <name type="scientific">Rhizophora mucronata</name>
    <name type="common">Asiatic mangrove</name>
    <dbReference type="NCBI Taxonomy" id="61149"/>
    <lineage>
        <taxon>Eukaryota</taxon>
        <taxon>Viridiplantae</taxon>
        <taxon>Streptophyta</taxon>
        <taxon>Embryophyta</taxon>
        <taxon>Tracheophyta</taxon>
        <taxon>Spermatophyta</taxon>
        <taxon>Magnoliopsida</taxon>
        <taxon>eudicotyledons</taxon>
        <taxon>Gunneridae</taxon>
        <taxon>Pentapetalae</taxon>
        <taxon>rosids</taxon>
        <taxon>fabids</taxon>
        <taxon>Malpighiales</taxon>
        <taxon>Rhizophoraceae</taxon>
        <taxon>Rhizophora</taxon>
    </lineage>
</organism>
<keyword evidence="1" id="KW-0812">Transmembrane</keyword>
<proteinExistence type="predicted"/>
<keyword evidence="1" id="KW-1133">Transmembrane helix</keyword>
<evidence type="ECO:0000313" key="2">
    <source>
        <dbReference type="EMBL" id="MBX38373.1"/>
    </source>
</evidence>